<dbReference type="EMBL" id="JAYWVC010000466">
    <property type="protein sequence ID" value="MED7828706.1"/>
    <property type="molecule type" value="Genomic_DNA"/>
</dbReference>
<sequence length="90" mass="10001">RKNVFPIAGLSPFGESPGDEMGIAAREACRGSVYVHLFRHTDTAWSCKGAGSRPALDRQSLCLNFMLLVADVRGMARVWQSRLMRMSSDR</sequence>
<comment type="caution">
    <text evidence="1">The sequence shown here is derived from an EMBL/GenBank/DDBJ whole genome shotgun (WGS) entry which is preliminary data.</text>
</comment>
<organism evidence="1 2">
    <name type="scientific">Streptomyces chiangmaiensis</name>
    <dbReference type="NCBI Taxonomy" id="766497"/>
    <lineage>
        <taxon>Bacteria</taxon>
        <taxon>Bacillati</taxon>
        <taxon>Actinomycetota</taxon>
        <taxon>Actinomycetes</taxon>
        <taxon>Kitasatosporales</taxon>
        <taxon>Streptomycetaceae</taxon>
        <taxon>Streptomyces</taxon>
    </lineage>
</organism>
<dbReference type="RefSeq" id="WP_329513029.1">
    <property type="nucleotide sequence ID" value="NZ_JAYWVC010000466.1"/>
</dbReference>
<gene>
    <name evidence="1" type="ORF">VXC91_44490</name>
</gene>
<reference evidence="1" key="1">
    <citation type="submission" date="2024-01" db="EMBL/GenBank/DDBJ databases">
        <title>First draft genome sequence data of TA4-1, the type strain of Gram-positive actinobacterium Streptomyces chiangmaiensis.</title>
        <authorList>
            <person name="Yasawong M."/>
            <person name="Nantapong N."/>
        </authorList>
    </citation>
    <scope>NUCLEOTIDE SEQUENCE</scope>
    <source>
        <strain evidence="1">TA4-1</strain>
    </source>
</reference>
<keyword evidence="2" id="KW-1185">Reference proteome</keyword>
<proteinExistence type="predicted"/>
<evidence type="ECO:0000313" key="1">
    <source>
        <dbReference type="EMBL" id="MED7828706.1"/>
    </source>
</evidence>
<evidence type="ECO:0000313" key="2">
    <source>
        <dbReference type="Proteomes" id="UP001333996"/>
    </source>
</evidence>
<protein>
    <submittedName>
        <fullName evidence="1">Uncharacterized protein</fullName>
    </submittedName>
</protein>
<name>A0ABU7FXM9_9ACTN</name>
<feature type="non-terminal residue" evidence="1">
    <location>
        <position position="1"/>
    </location>
</feature>
<accession>A0ABU7FXM9</accession>
<dbReference type="Proteomes" id="UP001333996">
    <property type="component" value="Unassembled WGS sequence"/>
</dbReference>